<proteinExistence type="inferred from homology"/>
<dbReference type="InterPro" id="IPR018541">
    <property type="entry name" value="Ftsk_gamma"/>
</dbReference>
<dbReference type="SUPFAM" id="SSF46785">
    <property type="entry name" value="Winged helix' DNA-binding domain"/>
    <property type="match status" value="1"/>
</dbReference>
<evidence type="ECO:0000256" key="11">
    <source>
        <dbReference type="ARBA" id="ARBA00023136"/>
    </source>
</evidence>
<evidence type="ECO:0000256" key="1">
    <source>
        <dbReference type="ARBA" id="ARBA00004651"/>
    </source>
</evidence>
<evidence type="ECO:0000256" key="6">
    <source>
        <dbReference type="ARBA" id="ARBA00022741"/>
    </source>
</evidence>
<dbReference type="Gene3D" id="1.10.10.10">
    <property type="entry name" value="Winged helix-like DNA-binding domain superfamily/Winged helix DNA-binding domain"/>
    <property type="match status" value="1"/>
</dbReference>
<dbReference type="InterPro" id="IPR050206">
    <property type="entry name" value="FtsK/SpoIIIE/SftA"/>
</dbReference>
<name>A0A1G2TG67_9BACT</name>
<sequence length="731" mass="80180">MSRKSKKRDLEVNLRFISQETLNTVLGVLSLVIAIFLLLGAFGSSGRVGTMAYEFFSYLFGVGYYLIPMVFLLLSISFIHERERALALPQIFGSALFFASALGLVNLVSDKGGILGGVISGPLSSLFDVYLTAILLLALIIISILVIFDINIRVNVIALIKSLFTGRKTKDVEPTAAEEAMINKTIEKNSQPTIYDREQERRQPVKKRDEDDNFTPMMIRRSGKLWAPPPLSLLEGDRGKAGVGDIKANANLIKRTLLNFGIMVEMDEISIGPSVTRYALKPAEGVKLSKILGLQTNLELALAAHPVRIEAPIPGKSLVGIEVPNTQKSTIGLGSLVADPAFIESDKPLYFAIGRDIAGAAHFANLDKMPHLLIAGATGSGKSVTIHAIITSLLYRNPPENLKFIMIDPKRVELTLYNSIPHLLTPVITDPKKAIMALKWVGKEMDRRYDILEKSSARDINSYHKNILQPALDKKQKEGEGPDPMPYMIIIIDELADLMQSYPRELESAVVRLAQMSRAVGIHLILSTQRPSVNVITGLIKANIPARIALQVISQIDSRTILDAAGAEKLLGAGDMLFLGTEMAKPVRIQSAYISEKEVKAVTKHLRDAYADELQDEINFSPENVSNAIFSSSLGDDSYDGNDDELYEEALETVTQAGKASTSFLQRKLRVGYARAARLMDMLEERGIIGAGSGAKPREVLGHMQEPPAPYSASTHQLLDPERDINDGNEN</sequence>
<feature type="transmembrane region" description="Helical" evidence="16">
    <location>
        <begin position="129"/>
        <end position="152"/>
    </location>
</feature>
<evidence type="ECO:0000259" key="17">
    <source>
        <dbReference type="PROSITE" id="PS50901"/>
    </source>
</evidence>
<keyword evidence="12" id="KW-0131">Cell cycle</keyword>
<keyword evidence="7" id="KW-0159">Chromosome partition</keyword>
<dbReference type="SUPFAM" id="SSF52540">
    <property type="entry name" value="P-loop containing nucleoside triphosphate hydrolases"/>
    <property type="match status" value="1"/>
</dbReference>
<dbReference type="SMART" id="SM00382">
    <property type="entry name" value="AAA"/>
    <property type="match status" value="1"/>
</dbReference>
<protein>
    <recommendedName>
        <fullName evidence="17">FtsK domain-containing protein</fullName>
    </recommendedName>
</protein>
<keyword evidence="10" id="KW-0238">DNA-binding</keyword>
<evidence type="ECO:0000256" key="2">
    <source>
        <dbReference type="ARBA" id="ARBA00006474"/>
    </source>
</evidence>
<feature type="compositionally biased region" description="Basic and acidic residues" evidence="15">
    <location>
        <begin position="719"/>
        <end position="731"/>
    </location>
</feature>
<evidence type="ECO:0000256" key="7">
    <source>
        <dbReference type="ARBA" id="ARBA00022829"/>
    </source>
</evidence>
<dbReference type="InterPro" id="IPR036390">
    <property type="entry name" value="WH_DNA-bd_sf"/>
</dbReference>
<reference evidence="18 19" key="1">
    <citation type="journal article" date="2016" name="Nat. Commun.">
        <title>Thousands of microbial genomes shed light on interconnected biogeochemical processes in an aquifer system.</title>
        <authorList>
            <person name="Anantharaman K."/>
            <person name="Brown C.T."/>
            <person name="Hug L.A."/>
            <person name="Sharon I."/>
            <person name="Castelle C.J."/>
            <person name="Probst A.J."/>
            <person name="Thomas B.C."/>
            <person name="Singh A."/>
            <person name="Wilkins M.J."/>
            <person name="Karaoz U."/>
            <person name="Brodie E.L."/>
            <person name="Williams K.H."/>
            <person name="Hubbard S.S."/>
            <person name="Banfield J.F."/>
        </authorList>
    </citation>
    <scope>NUCLEOTIDE SEQUENCE [LARGE SCALE GENOMIC DNA]</scope>
</reference>
<dbReference type="InterPro" id="IPR025199">
    <property type="entry name" value="FtsK_4TM"/>
</dbReference>
<keyword evidence="3" id="KW-1003">Cell membrane</keyword>
<dbReference type="InterPro" id="IPR036388">
    <property type="entry name" value="WH-like_DNA-bd_sf"/>
</dbReference>
<dbReference type="GO" id="GO:0007059">
    <property type="term" value="P:chromosome segregation"/>
    <property type="evidence" value="ECO:0007669"/>
    <property type="project" value="UniProtKB-KW"/>
</dbReference>
<dbReference type="GO" id="GO:0003677">
    <property type="term" value="F:DNA binding"/>
    <property type="evidence" value="ECO:0007669"/>
    <property type="project" value="UniProtKB-KW"/>
</dbReference>
<evidence type="ECO:0000256" key="9">
    <source>
        <dbReference type="ARBA" id="ARBA00022989"/>
    </source>
</evidence>
<gene>
    <name evidence="18" type="ORF">A3D49_00070</name>
</gene>
<feature type="transmembrane region" description="Helical" evidence="16">
    <location>
        <begin position="21"/>
        <end position="43"/>
    </location>
</feature>
<evidence type="ECO:0000313" key="18">
    <source>
        <dbReference type="EMBL" id="OHA96286.1"/>
    </source>
</evidence>
<evidence type="ECO:0000256" key="14">
    <source>
        <dbReference type="PROSITE-ProRule" id="PRU00289"/>
    </source>
</evidence>
<keyword evidence="8 14" id="KW-0067">ATP-binding</keyword>
<dbReference type="GO" id="GO:0051301">
    <property type="term" value="P:cell division"/>
    <property type="evidence" value="ECO:0007669"/>
    <property type="project" value="UniProtKB-KW"/>
</dbReference>
<evidence type="ECO:0000256" key="4">
    <source>
        <dbReference type="ARBA" id="ARBA00022618"/>
    </source>
</evidence>
<dbReference type="PANTHER" id="PTHR22683:SF41">
    <property type="entry name" value="DNA TRANSLOCASE FTSK"/>
    <property type="match status" value="1"/>
</dbReference>
<evidence type="ECO:0000256" key="16">
    <source>
        <dbReference type="SAM" id="Phobius"/>
    </source>
</evidence>
<comment type="similarity">
    <text evidence="2">Belongs to the FtsK/SpoIIIE/SftA family.</text>
</comment>
<comment type="subunit">
    <text evidence="13">Homohexamer. Forms a ring that surrounds DNA.</text>
</comment>
<dbReference type="InterPro" id="IPR041027">
    <property type="entry name" value="FtsK_alpha"/>
</dbReference>
<evidence type="ECO:0000256" key="10">
    <source>
        <dbReference type="ARBA" id="ARBA00023125"/>
    </source>
</evidence>
<dbReference type="Proteomes" id="UP000177279">
    <property type="component" value="Unassembled WGS sequence"/>
</dbReference>
<evidence type="ECO:0000256" key="15">
    <source>
        <dbReference type="SAM" id="MobiDB-lite"/>
    </source>
</evidence>
<comment type="caution">
    <text evidence="18">The sequence shown here is derived from an EMBL/GenBank/DDBJ whole genome shotgun (WGS) entry which is preliminary data.</text>
</comment>
<dbReference type="InterPro" id="IPR027417">
    <property type="entry name" value="P-loop_NTPase"/>
</dbReference>
<organism evidence="18 19">
    <name type="scientific">Candidatus Zambryskibacteria bacterium RIFCSPHIGHO2_02_FULL_43_37</name>
    <dbReference type="NCBI Taxonomy" id="1802749"/>
    <lineage>
        <taxon>Bacteria</taxon>
        <taxon>Candidatus Zambryskiibacteriota</taxon>
    </lineage>
</organism>
<evidence type="ECO:0000256" key="3">
    <source>
        <dbReference type="ARBA" id="ARBA00022475"/>
    </source>
</evidence>
<keyword evidence="11 16" id="KW-0472">Membrane</keyword>
<evidence type="ECO:0000313" key="19">
    <source>
        <dbReference type="Proteomes" id="UP000177279"/>
    </source>
</evidence>
<keyword evidence="6 14" id="KW-0547">Nucleotide-binding</keyword>
<dbReference type="PROSITE" id="PS50901">
    <property type="entry name" value="FTSK"/>
    <property type="match status" value="1"/>
</dbReference>
<dbReference type="PANTHER" id="PTHR22683">
    <property type="entry name" value="SPORULATION PROTEIN RELATED"/>
    <property type="match status" value="1"/>
</dbReference>
<dbReference type="Gene3D" id="3.40.50.300">
    <property type="entry name" value="P-loop containing nucleotide triphosphate hydrolases"/>
    <property type="match status" value="1"/>
</dbReference>
<evidence type="ECO:0000256" key="8">
    <source>
        <dbReference type="ARBA" id="ARBA00022840"/>
    </source>
</evidence>
<keyword evidence="5 16" id="KW-0812">Transmembrane</keyword>
<dbReference type="InterPro" id="IPR003593">
    <property type="entry name" value="AAA+_ATPase"/>
</dbReference>
<feature type="binding site" evidence="14">
    <location>
        <begin position="376"/>
        <end position="383"/>
    </location>
    <ligand>
        <name>ATP</name>
        <dbReference type="ChEBI" id="CHEBI:30616"/>
    </ligand>
</feature>
<dbReference type="GO" id="GO:0005524">
    <property type="term" value="F:ATP binding"/>
    <property type="evidence" value="ECO:0007669"/>
    <property type="project" value="UniProtKB-UniRule"/>
</dbReference>
<keyword evidence="9 16" id="KW-1133">Transmembrane helix</keyword>
<dbReference type="SMART" id="SM00843">
    <property type="entry name" value="Ftsk_gamma"/>
    <property type="match status" value="1"/>
</dbReference>
<dbReference type="Pfam" id="PF09397">
    <property type="entry name" value="FtsK_gamma"/>
    <property type="match status" value="1"/>
</dbReference>
<dbReference type="InterPro" id="IPR002543">
    <property type="entry name" value="FtsK_dom"/>
</dbReference>
<dbReference type="Pfam" id="PF13491">
    <property type="entry name" value="FtsK_4TM"/>
    <property type="match status" value="1"/>
</dbReference>
<evidence type="ECO:0000256" key="13">
    <source>
        <dbReference type="ARBA" id="ARBA00025923"/>
    </source>
</evidence>
<dbReference type="Pfam" id="PF01580">
    <property type="entry name" value="FtsK_SpoIIIE"/>
    <property type="match status" value="1"/>
</dbReference>
<dbReference type="GO" id="GO:0005886">
    <property type="term" value="C:plasma membrane"/>
    <property type="evidence" value="ECO:0007669"/>
    <property type="project" value="UniProtKB-SubCell"/>
</dbReference>
<accession>A0A1G2TG67</accession>
<dbReference type="EMBL" id="MHVS01000005">
    <property type="protein sequence ID" value="OHA96286.1"/>
    <property type="molecule type" value="Genomic_DNA"/>
</dbReference>
<keyword evidence="4" id="KW-0132">Cell division</keyword>
<feature type="domain" description="FtsK" evidence="17">
    <location>
        <begin position="346"/>
        <end position="559"/>
    </location>
</feature>
<feature type="region of interest" description="Disordered" evidence="15">
    <location>
        <begin position="698"/>
        <end position="731"/>
    </location>
</feature>
<comment type="subcellular location">
    <subcellularLocation>
        <location evidence="1">Cell membrane</location>
        <topology evidence="1">Multi-pass membrane protein</topology>
    </subcellularLocation>
</comment>
<feature type="transmembrane region" description="Helical" evidence="16">
    <location>
        <begin position="91"/>
        <end position="109"/>
    </location>
</feature>
<dbReference type="AlphaFoldDB" id="A0A1G2TG67"/>
<evidence type="ECO:0000256" key="12">
    <source>
        <dbReference type="ARBA" id="ARBA00023306"/>
    </source>
</evidence>
<evidence type="ECO:0000256" key="5">
    <source>
        <dbReference type="ARBA" id="ARBA00022692"/>
    </source>
</evidence>
<feature type="transmembrane region" description="Helical" evidence="16">
    <location>
        <begin position="55"/>
        <end position="79"/>
    </location>
</feature>
<dbReference type="Gene3D" id="3.30.980.40">
    <property type="match status" value="1"/>
</dbReference>
<dbReference type="Pfam" id="PF17854">
    <property type="entry name" value="FtsK_alpha"/>
    <property type="match status" value="1"/>
</dbReference>